<feature type="domain" description="Peptidase C1A papain C-terminal" evidence="5">
    <location>
        <begin position="33"/>
        <end position="130"/>
    </location>
</feature>
<dbReference type="GO" id="GO:0070005">
    <property type="term" value="F:cysteine-type aminopeptidase activity"/>
    <property type="evidence" value="ECO:0007669"/>
    <property type="project" value="InterPro"/>
</dbReference>
<dbReference type="SUPFAM" id="SSF54001">
    <property type="entry name" value="Cysteine proteinases"/>
    <property type="match status" value="1"/>
</dbReference>
<evidence type="ECO:0000256" key="2">
    <source>
        <dbReference type="ARBA" id="ARBA00022801"/>
    </source>
</evidence>
<dbReference type="GO" id="GO:0006508">
    <property type="term" value="P:proteolysis"/>
    <property type="evidence" value="ECO:0007669"/>
    <property type="project" value="UniProtKB-KW"/>
</dbReference>
<dbReference type="EMBL" id="AMCI01000009">
    <property type="protein sequence ID" value="EJX10958.1"/>
    <property type="molecule type" value="Genomic_DNA"/>
</dbReference>
<evidence type="ECO:0000256" key="4">
    <source>
        <dbReference type="PIRNR" id="PIRNR005700"/>
    </source>
</evidence>
<evidence type="ECO:0000256" key="3">
    <source>
        <dbReference type="ARBA" id="ARBA00022807"/>
    </source>
</evidence>
<protein>
    <submittedName>
        <fullName evidence="6">Peptidase C1-like protein</fullName>
    </submittedName>
</protein>
<keyword evidence="3 4" id="KW-0788">Thiol protease</keyword>
<dbReference type="Pfam" id="PF00112">
    <property type="entry name" value="Peptidase_C1"/>
    <property type="match status" value="1"/>
</dbReference>
<dbReference type="GO" id="GO:0005737">
    <property type="term" value="C:cytoplasm"/>
    <property type="evidence" value="ECO:0007669"/>
    <property type="project" value="TreeGrafter"/>
</dbReference>
<dbReference type="PANTHER" id="PTHR10363">
    <property type="entry name" value="BLEOMYCIN HYDROLASE"/>
    <property type="match status" value="1"/>
</dbReference>
<name>J9H4G6_9ZZZZ</name>
<dbReference type="Pfam" id="PF03051">
    <property type="entry name" value="Peptidase_C1_2"/>
    <property type="match status" value="1"/>
</dbReference>
<organism evidence="6">
    <name type="scientific">gut metagenome</name>
    <dbReference type="NCBI Taxonomy" id="749906"/>
    <lineage>
        <taxon>unclassified sequences</taxon>
        <taxon>metagenomes</taxon>
        <taxon>organismal metagenomes</taxon>
    </lineage>
</organism>
<evidence type="ECO:0000313" key="6">
    <source>
        <dbReference type="EMBL" id="EJX10958.1"/>
    </source>
</evidence>
<sequence>MKTKTFTLALLLGCSAALQAQESGYQFTTVASQKATPVKNQASTGTCWCFAATSFMESELLRMGKGEYDLSEMFIVRQKYWNQLEDNYYRRGNGNVGQGSLSHTWKNAFKQVGIVPEEVYHGINYNSDRHNHNEMVSYINALGSTAVKKRHRSPEYYKLVNHLFDTWLGELPDKFTYQGKEYTAQTFAASLGLNMDDYVELTSFTHKPYYEMFAPEVPDNWENERMYNLPLDELMQVTDHALMNGYTVCWDGDVSEKGFSFKNGVAINPVLKKVEDLSGTDRARFEKLNREEQKEMLEEAFKFEKPCPEVEVTPEVRQAGYESFKTTDDHLMHLTGIVKDQNGTKYYITKNSWGTERNKFGGYLNMSESYVRAKTVYIMVHKDALPKDIKKKLGIR</sequence>
<evidence type="ECO:0000259" key="5">
    <source>
        <dbReference type="Pfam" id="PF00112"/>
    </source>
</evidence>
<reference evidence="6" key="1">
    <citation type="journal article" date="2012" name="PLoS ONE">
        <title>Gene sets for utilization of primary and secondary nutrition supplies in the distal gut of endangered iberian lynx.</title>
        <authorList>
            <person name="Alcaide M."/>
            <person name="Messina E."/>
            <person name="Richter M."/>
            <person name="Bargiela R."/>
            <person name="Peplies J."/>
            <person name="Huws S.A."/>
            <person name="Newbold C.J."/>
            <person name="Golyshin P.N."/>
            <person name="Simon M.A."/>
            <person name="Lopez G."/>
            <person name="Yakimov M.M."/>
            <person name="Ferrer M."/>
        </authorList>
    </citation>
    <scope>NUCLEOTIDE SEQUENCE</scope>
</reference>
<dbReference type="InterPro" id="IPR004134">
    <property type="entry name" value="Peptidase_C1B"/>
</dbReference>
<comment type="similarity">
    <text evidence="4">Belongs to the peptidase C1 family.</text>
</comment>
<dbReference type="PROSITE" id="PS00139">
    <property type="entry name" value="THIOL_PROTEASE_CYS"/>
    <property type="match status" value="1"/>
</dbReference>
<dbReference type="InterPro" id="IPR000169">
    <property type="entry name" value="Pept_cys_AS"/>
</dbReference>
<dbReference type="AlphaFoldDB" id="J9H4G6"/>
<comment type="caution">
    <text evidence="6">The sequence shown here is derived from an EMBL/GenBank/DDBJ whole genome shotgun (WGS) entry which is preliminary data.</text>
</comment>
<dbReference type="Gene3D" id="3.90.70.10">
    <property type="entry name" value="Cysteine proteinases"/>
    <property type="match status" value="1"/>
</dbReference>
<dbReference type="InterPro" id="IPR000668">
    <property type="entry name" value="Peptidase_C1A_C"/>
</dbReference>
<dbReference type="PANTHER" id="PTHR10363:SF2">
    <property type="entry name" value="BLEOMYCIN HYDROLASE"/>
    <property type="match status" value="1"/>
</dbReference>
<proteinExistence type="inferred from homology"/>
<dbReference type="GO" id="GO:0043418">
    <property type="term" value="P:homocysteine catabolic process"/>
    <property type="evidence" value="ECO:0007669"/>
    <property type="project" value="TreeGrafter"/>
</dbReference>
<dbReference type="InterPro" id="IPR038765">
    <property type="entry name" value="Papain-like_cys_pep_sf"/>
</dbReference>
<evidence type="ECO:0000256" key="1">
    <source>
        <dbReference type="ARBA" id="ARBA00022670"/>
    </source>
</evidence>
<gene>
    <name evidence="6" type="ORF">EVA_00386</name>
</gene>
<dbReference type="GO" id="GO:0009636">
    <property type="term" value="P:response to toxic substance"/>
    <property type="evidence" value="ECO:0007669"/>
    <property type="project" value="TreeGrafter"/>
</dbReference>
<dbReference type="PIRSF" id="PIRSF005700">
    <property type="entry name" value="PepC"/>
    <property type="match status" value="1"/>
</dbReference>
<accession>J9H4G6</accession>
<keyword evidence="2 4" id="KW-0378">Hydrolase</keyword>
<keyword evidence="1 4" id="KW-0645">Protease</keyword>